<gene>
    <name evidence="5" type="ORF">FNJ47_21305</name>
</gene>
<dbReference type="CDD" id="cd06343">
    <property type="entry name" value="PBP1_ABC_ligand_binding-like"/>
    <property type="match status" value="1"/>
</dbReference>
<comment type="similarity">
    <text evidence="1">Belongs to the leucine-binding protein family.</text>
</comment>
<evidence type="ECO:0000313" key="5">
    <source>
        <dbReference type="EMBL" id="NEU98293.1"/>
    </source>
</evidence>
<dbReference type="Gene3D" id="3.40.50.2300">
    <property type="match status" value="2"/>
</dbReference>
<sequence>MTTAGKMLISALALGLLCCTPVRAAPQYDTGASDTEIKIGQTYPYSGPASMFSTGAKAELAYFRMINERGGVNGRRINLISLDDAYSPPKTVEQTRKLVEQDEVLFIFNSLGTATNAATQRYLNAKKVPQLFVATGASKIGDPKTYPWTMGWLPSYRSEAFIYARYVLATVKDAKIGVLYQNDDLGKDYLAGFRAGLGEAADRLIVKQVPYEVAEPTIESELTILWASGANVLLNVSSPKFAAQAIRKAGASDWKPLHILTNISNSVAGVLKPSGLDNATGLISARYQKDPADPEWADDDGMREFQRFMRQYYPESDPQDLFNVYGYNVAQAIVEVLRRCGDDLTRANLLRQATNLDGLQLGMVIPGIKVTTSPTDYKPIEDMQLIRFNGKSWEGFGDIQSGAN</sequence>
<name>A0A6P1BJ48_9BRAD</name>
<dbReference type="InterPro" id="IPR028081">
    <property type="entry name" value="Leu-bd"/>
</dbReference>
<comment type="caution">
    <text evidence="5">The sequence shown here is derived from an EMBL/GenBank/DDBJ whole genome shotgun (WGS) entry which is preliminary data.</text>
</comment>
<keyword evidence="6" id="KW-1185">Reference proteome</keyword>
<protein>
    <submittedName>
        <fullName evidence="5">ABC transporter substrate-binding protein</fullName>
    </submittedName>
</protein>
<evidence type="ECO:0000259" key="4">
    <source>
        <dbReference type="Pfam" id="PF13458"/>
    </source>
</evidence>
<evidence type="ECO:0000256" key="1">
    <source>
        <dbReference type="ARBA" id="ARBA00010062"/>
    </source>
</evidence>
<dbReference type="SUPFAM" id="SSF53822">
    <property type="entry name" value="Periplasmic binding protein-like I"/>
    <property type="match status" value="1"/>
</dbReference>
<dbReference type="EMBL" id="VKHP01000087">
    <property type="protein sequence ID" value="NEU98293.1"/>
    <property type="molecule type" value="Genomic_DNA"/>
</dbReference>
<dbReference type="InterPro" id="IPR028082">
    <property type="entry name" value="Peripla_BP_I"/>
</dbReference>
<evidence type="ECO:0000313" key="6">
    <source>
        <dbReference type="Proteomes" id="UP000468531"/>
    </source>
</evidence>
<dbReference type="AlphaFoldDB" id="A0A6P1BJ48"/>
<dbReference type="Pfam" id="PF13458">
    <property type="entry name" value="Peripla_BP_6"/>
    <property type="match status" value="1"/>
</dbReference>
<accession>A0A6P1BJ48</accession>
<dbReference type="PANTHER" id="PTHR47235">
    <property type="entry name" value="BLR6548 PROTEIN"/>
    <property type="match status" value="1"/>
</dbReference>
<dbReference type="PANTHER" id="PTHR47235:SF1">
    <property type="entry name" value="BLR6548 PROTEIN"/>
    <property type="match status" value="1"/>
</dbReference>
<organism evidence="5 6">
    <name type="scientific">Bradyrhizobium uaiense</name>
    <dbReference type="NCBI Taxonomy" id="2594946"/>
    <lineage>
        <taxon>Bacteria</taxon>
        <taxon>Pseudomonadati</taxon>
        <taxon>Pseudomonadota</taxon>
        <taxon>Alphaproteobacteria</taxon>
        <taxon>Hyphomicrobiales</taxon>
        <taxon>Nitrobacteraceae</taxon>
        <taxon>Bradyrhizobium</taxon>
    </lineage>
</organism>
<evidence type="ECO:0000256" key="3">
    <source>
        <dbReference type="SAM" id="SignalP"/>
    </source>
</evidence>
<reference evidence="5 6" key="1">
    <citation type="journal article" date="2020" name="Arch. Microbiol.">
        <title>Bradyrhizobium uaiense sp. nov., a new highly efficient cowpea symbiont.</title>
        <authorList>
            <person name="Cabral Michel D."/>
            <person name="Azarias Guimaraes A."/>
            <person name="Martins da Costa E."/>
            <person name="Soares de Carvalho T."/>
            <person name="Balsanelli E."/>
            <person name="Willems A."/>
            <person name="Maltempi de Souza E."/>
            <person name="de Souza Moreira F.M."/>
        </authorList>
    </citation>
    <scope>NUCLEOTIDE SEQUENCE [LARGE SCALE GENOMIC DNA]</scope>
    <source>
        <strain evidence="5 6">UFLA 03-164</strain>
    </source>
</reference>
<feature type="chain" id="PRO_5026765438" evidence="3">
    <location>
        <begin position="25"/>
        <end position="404"/>
    </location>
</feature>
<feature type="domain" description="Leucine-binding protein" evidence="4">
    <location>
        <begin position="36"/>
        <end position="389"/>
    </location>
</feature>
<dbReference type="Proteomes" id="UP000468531">
    <property type="component" value="Unassembled WGS sequence"/>
</dbReference>
<keyword evidence="2 3" id="KW-0732">Signal</keyword>
<feature type="signal peptide" evidence="3">
    <location>
        <begin position="1"/>
        <end position="24"/>
    </location>
</feature>
<proteinExistence type="inferred from homology"/>
<evidence type="ECO:0000256" key="2">
    <source>
        <dbReference type="ARBA" id="ARBA00022729"/>
    </source>
</evidence>